<dbReference type="AlphaFoldDB" id="A0A9X4KRB8"/>
<name>A0A9X4KRB8_9BACL</name>
<proteinExistence type="predicted"/>
<keyword evidence="1" id="KW-1133">Transmembrane helix</keyword>
<dbReference type="RefSeq" id="WP_277530427.1">
    <property type="nucleotide sequence ID" value="NZ_JAPDIA010000003.1"/>
</dbReference>
<organism evidence="2 3">
    <name type="scientific">Cohnella rhizosphaerae</name>
    <dbReference type="NCBI Taxonomy" id="1457232"/>
    <lineage>
        <taxon>Bacteria</taxon>
        <taxon>Bacillati</taxon>
        <taxon>Bacillota</taxon>
        <taxon>Bacilli</taxon>
        <taxon>Bacillales</taxon>
        <taxon>Paenibacillaceae</taxon>
        <taxon>Cohnella</taxon>
    </lineage>
</organism>
<keyword evidence="3" id="KW-1185">Reference proteome</keyword>
<evidence type="ECO:0000313" key="2">
    <source>
        <dbReference type="EMBL" id="MDG0809238.1"/>
    </source>
</evidence>
<accession>A0A9X4KRB8</accession>
<keyword evidence="1" id="KW-0472">Membrane</keyword>
<dbReference type="EMBL" id="JAPDIA010000003">
    <property type="protein sequence ID" value="MDG0809238.1"/>
    <property type="molecule type" value="Genomic_DNA"/>
</dbReference>
<dbReference type="Proteomes" id="UP001153404">
    <property type="component" value="Unassembled WGS sequence"/>
</dbReference>
<feature type="transmembrane region" description="Helical" evidence="1">
    <location>
        <begin position="20"/>
        <end position="45"/>
    </location>
</feature>
<protein>
    <submittedName>
        <fullName evidence="2">Uncharacterized protein</fullName>
    </submittedName>
</protein>
<evidence type="ECO:0000313" key="3">
    <source>
        <dbReference type="Proteomes" id="UP001153404"/>
    </source>
</evidence>
<sequence>MVYDWKAGLLGSARSRTKAVYMLLLAIAVYHFLLVAGTISAPSYYDLFEQIYGGLAARIVGYFSPEGGA</sequence>
<evidence type="ECO:0000256" key="1">
    <source>
        <dbReference type="SAM" id="Phobius"/>
    </source>
</evidence>
<keyword evidence="1" id="KW-0812">Transmembrane</keyword>
<gene>
    <name evidence="2" type="ORF">OMP40_07495</name>
</gene>
<comment type="caution">
    <text evidence="2">The sequence shown here is derived from an EMBL/GenBank/DDBJ whole genome shotgun (WGS) entry which is preliminary data.</text>
</comment>
<reference evidence="2" key="1">
    <citation type="submission" date="2022-10" db="EMBL/GenBank/DDBJ databases">
        <title>Comparative genomic analysis of Cohnella hashimotonis sp. nov., isolated from the International Space Station.</title>
        <authorList>
            <person name="Simpson A."/>
            <person name="Venkateswaran K."/>
        </authorList>
    </citation>
    <scope>NUCLEOTIDE SEQUENCE</scope>
    <source>
        <strain evidence="2">DSM 28161</strain>
    </source>
</reference>